<dbReference type="EMBL" id="AP027060">
    <property type="protein sequence ID" value="BDU51645.1"/>
    <property type="molecule type" value="Genomic_DNA"/>
</dbReference>
<dbReference type="NCBIfam" id="TIGR00221">
    <property type="entry name" value="nagA"/>
    <property type="match status" value="1"/>
</dbReference>
<proteinExistence type="inferred from homology"/>
<keyword evidence="11" id="KW-1185">Reference proteome</keyword>
<dbReference type="PANTHER" id="PTHR11113">
    <property type="entry name" value="N-ACETYLGLUCOSAMINE-6-PHOSPHATE DEACETYLASE"/>
    <property type="match status" value="1"/>
</dbReference>
<feature type="binding site" evidence="7">
    <location>
        <position position="141"/>
    </location>
    <ligand>
        <name>substrate</name>
    </ligand>
</feature>
<evidence type="ECO:0000259" key="9">
    <source>
        <dbReference type="Pfam" id="PF01979"/>
    </source>
</evidence>
<evidence type="ECO:0000313" key="10">
    <source>
        <dbReference type="EMBL" id="BDU51645.1"/>
    </source>
</evidence>
<dbReference type="SUPFAM" id="SSF51338">
    <property type="entry name" value="Composite domain of metallo-dependent hydrolases"/>
    <property type="match status" value="1"/>
</dbReference>
<dbReference type="Gene3D" id="3.20.20.140">
    <property type="entry name" value="Metal-dependent hydrolases"/>
    <property type="match status" value="1"/>
</dbReference>
<dbReference type="InterPro" id="IPR032466">
    <property type="entry name" value="Metal_Hydrolase"/>
</dbReference>
<protein>
    <submittedName>
        <fullName evidence="10">N-acetylglucosamine-6-phosphate deacetylase</fullName>
    </submittedName>
</protein>
<comment type="similarity">
    <text evidence="1 5">Belongs to the metallo-dependent hydrolases superfamily. NagA family.</text>
</comment>
<gene>
    <name evidence="10" type="primary">nagA</name>
    <name evidence="10" type="ORF">HLVA_22140</name>
</gene>
<feature type="binding site" evidence="7">
    <location>
        <position position="248"/>
    </location>
    <ligand>
        <name>substrate</name>
    </ligand>
</feature>
<evidence type="ECO:0000256" key="6">
    <source>
        <dbReference type="PIRSR" id="PIRSR038994-1"/>
    </source>
</evidence>
<reference evidence="10 11" key="1">
    <citation type="submission" date="2022-11" db="EMBL/GenBank/DDBJ databases">
        <title>Haliovirga abyssi gen. nov., sp. nov., a mesophilic fermentative bacterium isolated from the Iheya North hydrothermal field and the proposal of Haliovirgaceae fam. nov.</title>
        <authorList>
            <person name="Miyazaki U."/>
            <person name="Tame A."/>
            <person name="Miyazaki J."/>
            <person name="Takai K."/>
            <person name="Sawayama S."/>
            <person name="Kitajima M."/>
            <person name="Okamoto A."/>
            <person name="Nakagawa S."/>
        </authorList>
    </citation>
    <scope>NUCLEOTIDE SEQUENCE [LARGE SCALE GENOMIC DNA]</scope>
    <source>
        <strain evidence="10 11">IC12</strain>
        <plasmid evidence="10 11">pHIC</plasmid>
    </source>
</reference>
<evidence type="ECO:0000256" key="4">
    <source>
        <dbReference type="ARBA" id="ARBA00023277"/>
    </source>
</evidence>
<evidence type="ECO:0000256" key="8">
    <source>
        <dbReference type="PIRSR" id="PIRSR038994-3"/>
    </source>
</evidence>
<dbReference type="InterPro" id="IPR011059">
    <property type="entry name" value="Metal-dep_hydrolase_composite"/>
</dbReference>
<keyword evidence="10" id="KW-0614">Plasmid</keyword>
<feature type="active site" description="Proton donor/acceptor" evidence="6">
    <location>
        <position position="271"/>
    </location>
</feature>
<evidence type="ECO:0000256" key="7">
    <source>
        <dbReference type="PIRSR" id="PIRSR038994-2"/>
    </source>
</evidence>
<name>A0AAU9E537_9FUSO</name>
<geneLocation type="plasmid" evidence="10 11">
    <name>pHIC</name>
</geneLocation>
<comment type="cofactor">
    <cofactor evidence="8">
        <name>a divalent metal cation</name>
        <dbReference type="ChEBI" id="CHEBI:60240"/>
    </cofactor>
    <text evidence="8">Binds 1 divalent metal cation per subunit.</text>
</comment>
<evidence type="ECO:0000313" key="11">
    <source>
        <dbReference type="Proteomes" id="UP001321582"/>
    </source>
</evidence>
<dbReference type="AlphaFoldDB" id="A0AAU9E537"/>
<dbReference type="GO" id="GO:0006046">
    <property type="term" value="P:N-acetylglucosamine catabolic process"/>
    <property type="evidence" value="ECO:0007669"/>
    <property type="project" value="TreeGrafter"/>
</dbReference>
<organism evidence="10 11">
    <name type="scientific">Haliovirga abyssi</name>
    <dbReference type="NCBI Taxonomy" id="2996794"/>
    <lineage>
        <taxon>Bacteria</taxon>
        <taxon>Fusobacteriati</taxon>
        <taxon>Fusobacteriota</taxon>
        <taxon>Fusobacteriia</taxon>
        <taxon>Fusobacteriales</taxon>
        <taxon>Haliovirgaceae</taxon>
        <taxon>Haliovirga</taxon>
    </lineage>
</organism>
<dbReference type="SUPFAM" id="SSF51556">
    <property type="entry name" value="Metallo-dependent hydrolases"/>
    <property type="match status" value="1"/>
</dbReference>
<feature type="domain" description="Amidohydrolase-related" evidence="9">
    <location>
        <begin position="52"/>
        <end position="376"/>
    </location>
</feature>
<dbReference type="Pfam" id="PF01979">
    <property type="entry name" value="Amidohydro_1"/>
    <property type="match status" value="1"/>
</dbReference>
<feature type="binding site" evidence="7">
    <location>
        <begin position="217"/>
        <end position="218"/>
    </location>
    <ligand>
        <name>substrate</name>
    </ligand>
</feature>
<dbReference type="GO" id="GO:0008448">
    <property type="term" value="F:N-acetylglucosamine-6-phosphate deacetylase activity"/>
    <property type="evidence" value="ECO:0007669"/>
    <property type="project" value="InterPro"/>
</dbReference>
<dbReference type="InterPro" id="IPR003764">
    <property type="entry name" value="GlcNAc_6-P_deAcase"/>
</dbReference>
<feature type="binding site" evidence="8">
    <location>
        <position position="193"/>
    </location>
    <ligand>
        <name>Zn(2+)</name>
        <dbReference type="ChEBI" id="CHEBI:29105"/>
    </ligand>
</feature>
<feature type="binding site" evidence="7">
    <location>
        <position position="225"/>
    </location>
    <ligand>
        <name>substrate</name>
    </ligand>
</feature>
<accession>A0AAU9E537</accession>
<feature type="binding site" evidence="7">
    <location>
        <begin position="304"/>
        <end position="306"/>
    </location>
    <ligand>
        <name>substrate</name>
    </ligand>
</feature>
<dbReference type="RefSeq" id="WP_307905513.1">
    <property type="nucleotide sequence ID" value="NZ_AP027060.1"/>
</dbReference>
<feature type="binding site" evidence="8">
    <location>
        <position position="214"/>
    </location>
    <ligand>
        <name>Zn(2+)</name>
        <dbReference type="ChEBI" id="CHEBI:29105"/>
    </ligand>
</feature>
<dbReference type="PANTHER" id="PTHR11113:SF14">
    <property type="entry name" value="N-ACETYLGLUCOSAMINE-6-PHOSPHATE DEACETYLASE"/>
    <property type="match status" value="1"/>
</dbReference>
<keyword evidence="3 5" id="KW-0378">Hydrolase</keyword>
<keyword evidence="2 8" id="KW-0479">Metal-binding</keyword>
<dbReference type="Proteomes" id="UP001321582">
    <property type="component" value="Plasmid pHIC"/>
</dbReference>
<dbReference type="KEGG" id="haby:HLVA_22140"/>
<dbReference type="FunFam" id="3.20.20.140:FF:000004">
    <property type="entry name" value="N-acetylglucosamine-6-phosphate deacetylase"/>
    <property type="match status" value="1"/>
</dbReference>
<dbReference type="PIRSF" id="PIRSF038994">
    <property type="entry name" value="NagA"/>
    <property type="match status" value="1"/>
</dbReference>
<keyword evidence="4 5" id="KW-0119">Carbohydrate metabolism</keyword>
<evidence type="ECO:0000256" key="3">
    <source>
        <dbReference type="ARBA" id="ARBA00022801"/>
    </source>
</evidence>
<dbReference type="GO" id="GO:0046872">
    <property type="term" value="F:metal ion binding"/>
    <property type="evidence" value="ECO:0007669"/>
    <property type="project" value="UniProtKB-KW"/>
</dbReference>
<feature type="binding site" evidence="8">
    <location>
        <position position="130"/>
    </location>
    <ligand>
        <name>Zn(2+)</name>
        <dbReference type="ChEBI" id="CHEBI:29105"/>
    </ligand>
</feature>
<evidence type="ECO:0000256" key="5">
    <source>
        <dbReference type="PIRNR" id="PIRNR038994"/>
    </source>
</evidence>
<dbReference type="CDD" id="cd00854">
    <property type="entry name" value="NagA"/>
    <property type="match status" value="1"/>
</dbReference>
<evidence type="ECO:0000256" key="1">
    <source>
        <dbReference type="ARBA" id="ARBA00010716"/>
    </source>
</evidence>
<sequence length="381" mass="41716">MQAIINGKIILNNRILSNKALVFKDKIVQIVDADKLDIIFNNIDKIDAKGMYVSPGFIDVHIHGTAGKDVMDGDFDSLNVISKELVKNGVTGFLATTMTMDAKSIYKALDNIKENKDLVEGAKILGTHLEGPFISPKKAGAQAPEYIIKPSYKFIKNYVDIIKIITYAPEEDNNLEFTKEIKEKSNIVLSIGHTNANYDETMNAINSGASHITHTFNAMPPLHHREPGVLGAAFQTDVTCEIIADTIHVNKNLFNFVLKEKGSDKIVLITDAMRAACLKSGIYDLGGQEVIVDETSARLKDGTLAGSILTLNKAVRNIKKYSDADIVTSVKLATINPAKVIGLEKSKGSLDINKDADIVIFDDNINVYCTIVGGEIKYCKK</sequence>
<dbReference type="Gene3D" id="2.30.40.10">
    <property type="entry name" value="Urease, subunit C, domain 1"/>
    <property type="match status" value="1"/>
</dbReference>
<dbReference type="InterPro" id="IPR006680">
    <property type="entry name" value="Amidohydro-rel"/>
</dbReference>
<evidence type="ECO:0000256" key="2">
    <source>
        <dbReference type="ARBA" id="ARBA00022723"/>
    </source>
</evidence>